<name>W2C696_9BACT</name>
<dbReference type="Pfam" id="PF03929">
    <property type="entry name" value="PepSY_TM"/>
    <property type="match status" value="1"/>
</dbReference>
<keyword evidence="1" id="KW-0472">Membrane</keyword>
<dbReference type="PANTHER" id="PTHR34219">
    <property type="entry name" value="IRON-REGULATED INNER MEMBRANE PROTEIN-RELATED"/>
    <property type="match status" value="1"/>
</dbReference>
<evidence type="ECO:0000256" key="1">
    <source>
        <dbReference type="SAM" id="Phobius"/>
    </source>
</evidence>
<sequence length="506" mass="58626">MFTRFMFTLHRVTGTLLSLLFVVWFVSGIVMMYHGFPRVTADDRLARLEPLDTADLPPVESVLRRVPDSLGRIDGLSVSRYLGQTVFEVHAGDETLRLPADSTQSLPTIDAAYLRRVAATWCDAPIAAVDTLRDLDQWIPFGRLREELPILRFRFADADHTQLYVASRTGEVLQRTTLKERIWAWLGPIPHWVYFTRLRQDADLWRRTVIWLSGIGCIMVIAGLYVGIYTTVQARRRRQKRFIPYKKRWYYWHHLTGLVFGLFTLTWAFSGMMSLADPPEWFMPQHAPSAARDTIEALTPAPQSYPSDYRELFATDNSSINGSIKQIRWTHFFGRPAYEVRLQDEKEGQTLDATTLRPLALTREQVTEAVRRLHASDAQLSTESMVDYDTYYFDRKGRLPLPVYRIRVADADHTTYYINPANGQLRDYSDHRRAGFWMYKGLHSLRFPFLIDHPALWTVVMWVLLLGGTAVSVSGFVLGLRYIGRLFRRKRRGKRKADDVNRQVPM</sequence>
<keyword evidence="1" id="KW-0812">Transmembrane</keyword>
<protein>
    <submittedName>
        <fullName evidence="2">Peptidase</fullName>
    </submittedName>
</protein>
<dbReference type="PATRIC" id="fig|1411148.3.peg.365"/>
<dbReference type="EMBL" id="AYUF01000311">
    <property type="protein sequence ID" value="ETK02655.1"/>
    <property type="molecule type" value="Genomic_DNA"/>
</dbReference>
<keyword evidence="1" id="KW-1133">Transmembrane helix</keyword>
<dbReference type="InterPro" id="IPR005625">
    <property type="entry name" value="PepSY-ass_TM"/>
</dbReference>
<proteinExistence type="predicted"/>
<dbReference type="Proteomes" id="UP000018837">
    <property type="component" value="Unassembled WGS sequence"/>
</dbReference>
<evidence type="ECO:0000313" key="2">
    <source>
        <dbReference type="EMBL" id="ETK02655.1"/>
    </source>
</evidence>
<feature type="transmembrane region" description="Helical" evidence="1">
    <location>
        <begin position="455"/>
        <end position="483"/>
    </location>
</feature>
<feature type="transmembrane region" description="Helical" evidence="1">
    <location>
        <begin position="249"/>
        <end position="269"/>
    </location>
</feature>
<comment type="caution">
    <text evidence="2">The sequence shown here is derived from an EMBL/GenBank/DDBJ whole genome shotgun (WGS) entry which is preliminary data.</text>
</comment>
<feature type="transmembrane region" description="Helical" evidence="1">
    <location>
        <begin position="209"/>
        <end position="228"/>
    </location>
</feature>
<dbReference type="AlphaFoldDB" id="W2C696"/>
<accession>W2C696</accession>
<dbReference type="PANTHER" id="PTHR34219:SF6">
    <property type="entry name" value="BLR3280 PROTEIN"/>
    <property type="match status" value="1"/>
</dbReference>
<gene>
    <name evidence="2" type="ORF">N425_02995</name>
</gene>
<reference evidence="2 3" key="1">
    <citation type="submission" date="2013-11" db="EMBL/GenBank/DDBJ databases">
        <title>Single cell genomics of uncultured Tannerella BU063 (oral taxon 286).</title>
        <authorList>
            <person name="Beall C.J."/>
            <person name="Campbell A.G."/>
            <person name="Griffen A.L."/>
            <person name="Podar M."/>
            <person name="Leys E.J."/>
        </authorList>
    </citation>
    <scope>NUCLEOTIDE SEQUENCE [LARGE SCALE GENOMIC DNA]</scope>
    <source>
        <strain evidence="2">Cell 2</strain>
    </source>
</reference>
<organism evidence="2 3">
    <name type="scientific">Tannerella sp. oral taxon BU063 isolate Cell 2</name>
    <dbReference type="NCBI Taxonomy" id="1411148"/>
    <lineage>
        <taxon>Bacteria</taxon>
        <taxon>Pseudomonadati</taxon>
        <taxon>Bacteroidota</taxon>
        <taxon>Bacteroidia</taxon>
        <taxon>Bacteroidales</taxon>
        <taxon>Tannerellaceae</taxon>
        <taxon>Tannerella</taxon>
    </lineage>
</organism>
<evidence type="ECO:0000313" key="3">
    <source>
        <dbReference type="Proteomes" id="UP000018837"/>
    </source>
</evidence>